<evidence type="ECO:0000256" key="3">
    <source>
        <dbReference type="ARBA" id="ARBA00022526"/>
    </source>
</evidence>
<dbReference type="Proteomes" id="UP000662747">
    <property type="component" value="Chromosome"/>
</dbReference>
<protein>
    <submittedName>
        <fullName evidence="9">Glycosyltransferase</fullName>
    </submittedName>
</protein>
<keyword evidence="5" id="KW-0808">Transferase</keyword>
<gene>
    <name evidence="9" type="ORF">JY651_35615</name>
</gene>
<sequence length="436" mass="48394">MLDIVDVGKRSLASYRGVAPDEQLDELVHLSEHLRGARCMHVNATSYGGGVSEILRSLVPLYNDLGITTDWKLIHGDEEFFQVTKRIHNGLQGAPGELTEKDKAVYLANAQRNASRLISDSEDYDFIFVHDPQPAVLAALSSLRESRWIWRCHIDTSHPNPSYWEFLAPFLTAYDAAVFTLDDFIPPELPIRDVHVYPPCIDPLSPKNHPLPEKLTKDLLEWIGIRTHRPLVTQVGRFDLWKDPLGVVRAYQRVRPHVPDLQLALVGSLALDDPEGWDVYKEVRSATAGDSLIHVLTNLVGVGNVEVNALQSISDVVIQKSIREGFGLTVSEAVWKGTPVIGGRVGGIPLQLPEGTGGVLVDTIEECAEHMLRLLRQPEEARLLGERGREHVRQNFLMPRLLRDHLLLLNELAAARPLAPRGIIPASSIPAGLQGV</sequence>
<keyword evidence="3" id="KW-0313">Glucose metabolism</keyword>
<reference evidence="9 10" key="1">
    <citation type="submission" date="2021-02" db="EMBL/GenBank/DDBJ databases">
        <title>De Novo genome assembly of isolated myxobacteria.</title>
        <authorList>
            <person name="Stevens D.C."/>
        </authorList>
    </citation>
    <scope>NUCLEOTIDE SEQUENCE [LARGE SCALE GENOMIC DNA]</scope>
    <source>
        <strain evidence="10">SCPEA02</strain>
    </source>
</reference>
<comment type="similarity">
    <text evidence="1">Belongs to the glycosyltransferase group 1 family. Glycosyltransferase 4 subfamily.</text>
</comment>
<keyword evidence="4" id="KW-0328">Glycosyltransferase</keyword>
<dbReference type="InterPro" id="IPR001296">
    <property type="entry name" value="Glyco_trans_1"/>
</dbReference>
<evidence type="ECO:0000256" key="4">
    <source>
        <dbReference type="ARBA" id="ARBA00022676"/>
    </source>
</evidence>
<evidence type="ECO:0000259" key="7">
    <source>
        <dbReference type="Pfam" id="PF00534"/>
    </source>
</evidence>
<name>A0ABX7NNV6_9BACT</name>
<evidence type="ECO:0000256" key="1">
    <source>
        <dbReference type="ARBA" id="ARBA00009481"/>
    </source>
</evidence>
<feature type="domain" description="Glycosyl transferase family 1" evidence="7">
    <location>
        <begin position="224"/>
        <end position="390"/>
    </location>
</feature>
<dbReference type="PANTHER" id="PTHR47779">
    <property type="entry name" value="SYNTHASE (CCG-9), PUTATIVE (AFU_ORTHOLOGUE AFUA_3G12100)-RELATED"/>
    <property type="match status" value="1"/>
</dbReference>
<evidence type="ECO:0000259" key="8">
    <source>
        <dbReference type="Pfam" id="PF21269"/>
    </source>
</evidence>
<evidence type="ECO:0000256" key="2">
    <source>
        <dbReference type="ARBA" id="ARBA00011738"/>
    </source>
</evidence>
<accession>A0ABX7NNV6</accession>
<dbReference type="RefSeq" id="WP_206722112.1">
    <property type="nucleotide sequence ID" value="NZ_CP071090.1"/>
</dbReference>
<evidence type="ECO:0000313" key="10">
    <source>
        <dbReference type="Proteomes" id="UP000662747"/>
    </source>
</evidence>
<dbReference type="EMBL" id="CP071090">
    <property type="protein sequence ID" value="QSQ20532.1"/>
    <property type="molecule type" value="Genomic_DNA"/>
</dbReference>
<organism evidence="9 10">
    <name type="scientific">Pyxidicoccus parkwayensis</name>
    <dbReference type="NCBI Taxonomy" id="2813578"/>
    <lineage>
        <taxon>Bacteria</taxon>
        <taxon>Pseudomonadati</taxon>
        <taxon>Myxococcota</taxon>
        <taxon>Myxococcia</taxon>
        <taxon>Myxococcales</taxon>
        <taxon>Cystobacterineae</taxon>
        <taxon>Myxococcaceae</taxon>
        <taxon>Pyxidicoccus</taxon>
    </lineage>
</organism>
<dbReference type="SUPFAM" id="SSF53756">
    <property type="entry name" value="UDP-Glycosyltransferase/glycogen phosphorylase"/>
    <property type="match status" value="1"/>
</dbReference>
<dbReference type="InterPro" id="IPR049438">
    <property type="entry name" value="TreT_GT1"/>
</dbReference>
<comment type="subunit">
    <text evidence="2">Homodimer.</text>
</comment>
<dbReference type="PANTHER" id="PTHR47779:SF1">
    <property type="entry name" value="SYNTHASE (CCG-9), PUTATIVE (AFU_ORTHOLOGUE AFUA_3G12100)-RELATED"/>
    <property type="match status" value="1"/>
</dbReference>
<dbReference type="InterPro" id="IPR052078">
    <property type="entry name" value="Trehalose_Metab_GTase"/>
</dbReference>
<evidence type="ECO:0000256" key="5">
    <source>
        <dbReference type="ARBA" id="ARBA00022679"/>
    </source>
</evidence>
<keyword evidence="10" id="KW-1185">Reference proteome</keyword>
<keyword evidence="6" id="KW-0119">Carbohydrate metabolism</keyword>
<dbReference type="Gene3D" id="3.40.50.2000">
    <property type="entry name" value="Glycogen Phosphorylase B"/>
    <property type="match status" value="2"/>
</dbReference>
<dbReference type="Pfam" id="PF21269">
    <property type="entry name" value="TreT_GT1"/>
    <property type="match status" value="1"/>
</dbReference>
<evidence type="ECO:0000313" key="9">
    <source>
        <dbReference type="EMBL" id="QSQ20532.1"/>
    </source>
</evidence>
<proteinExistence type="inferred from homology"/>
<dbReference type="Pfam" id="PF00534">
    <property type="entry name" value="Glycos_transf_1"/>
    <property type="match status" value="1"/>
</dbReference>
<evidence type="ECO:0000256" key="6">
    <source>
        <dbReference type="ARBA" id="ARBA00023277"/>
    </source>
</evidence>
<feature type="domain" description="Trehalose synthase N-terminal" evidence="8">
    <location>
        <begin position="41"/>
        <end position="185"/>
    </location>
</feature>